<name>A0A6H1ZYD9_9ZZZZ</name>
<evidence type="ECO:0000313" key="2">
    <source>
        <dbReference type="EMBL" id="QJH96693.1"/>
    </source>
</evidence>
<reference evidence="1" key="1">
    <citation type="submission" date="2020-03" db="EMBL/GenBank/DDBJ databases">
        <title>The deep terrestrial virosphere.</title>
        <authorList>
            <person name="Holmfeldt K."/>
            <person name="Nilsson E."/>
            <person name="Simone D."/>
            <person name="Lopez-Fernandez M."/>
            <person name="Wu X."/>
            <person name="de Brujin I."/>
            <person name="Lundin D."/>
            <person name="Andersson A."/>
            <person name="Bertilsson S."/>
            <person name="Dopson M."/>
        </authorList>
    </citation>
    <scope>NUCLEOTIDE SEQUENCE</scope>
    <source>
        <strain evidence="1">TM448A02716</strain>
        <strain evidence="2">TM448B00795</strain>
    </source>
</reference>
<dbReference type="AlphaFoldDB" id="A0A6H1ZYD9"/>
<proteinExistence type="predicted"/>
<dbReference type="EMBL" id="MT144659">
    <property type="protein sequence ID" value="QJH96693.1"/>
    <property type="molecule type" value="Genomic_DNA"/>
</dbReference>
<dbReference type="EMBL" id="MT144339">
    <property type="protein sequence ID" value="QJA52431.1"/>
    <property type="molecule type" value="Genomic_DNA"/>
</dbReference>
<sequence>MCDYYQDEGCCLTCEDAEPGCLCFNCKCTKCVYYNEGGFCNIAESSRIEAKKRRKSISEWAKKRNVDYTKVGLHKNQTILEVK</sequence>
<evidence type="ECO:0000313" key="1">
    <source>
        <dbReference type="EMBL" id="QJA52431.1"/>
    </source>
</evidence>
<gene>
    <name evidence="1" type="ORF">TM448A02716_0009</name>
    <name evidence="2" type="ORF">TM448B00795_0007</name>
</gene>
<organism evidence="1">
    <name type="scientific">viral metagenome</name>
    <dbReference type="NCBI Taxonomy" id="1070528"/>
    <lineage>
        <taxon>unclassified sequences</taxon>
        <taxon>metagenomes</taxon>
        <taxon>organismal metagenomes</taxon>
    </lineage>
</organism>
<protein>
    <submittedName>
        <fullName evidence="1">Uncharacterized protein</fullName>
    </submittedName>
</protein>
<accession>A0A6H1ZYD9</accession>